<feature type="region of interest" description="Disordered" evidence="1">
    <location>
        <begin position="1"/>
        <end position="66"/>
    </location>
</feature>
<name>A0AAV4M1J2_BABCB</name>
<dbReference type="EMBL" id="BPLF01000006">
    <property type="protein sequence ID" value="GIX66352.1"/>
    <property type="molecule type" value="Genomic_DNA"/>
</dbReference>
<dbReference type="RefSeq" id="XP_067718421.1">
    <property type="nucleotide sequence ID" value="XM_067862320.1"/>
</dbReference>
<dbReference type="SUPFAM" id="SSF46565">
    <property type="entry name" value="Chaperone J-domain"/>
    <property type="match status" value="1"/>
</dbReference>
<organism evidence="2 3">
    <name type="scientific">Babesia caballi</name>
    <dbReference type="NCBI Taxonomy" id="5871"/>
    <lineage>
        <taxon>Eukaryota</taxon>
        <taxon>Sar</taxon>
        <taxon>Alveolata</taxon>
        <taxon>Apicomplexa</taxon>
        <taxon>Aconoidasida</taxon>
        <taxon>Piroplasmida</taxon>
        <taxon>Babesiidae</taxon>
        <taxon>Babesia</taxon>
    </lineage>
</organism>
<evidence type="ECO:0000256" key="1">
    <source>
        <dbReference type="SAM" id="MobiDB-lite"/>
    </source>
</evidence>
<accession>A0AAV4M1J2</accession>
<evidence type="ECO:0000313" key="3">
    <source>
        <dbReference type="Proteomes" id="UP001497744"/>
    </source>
</evidence>
<dbReference type="AlphaFoldDB" id="A0AAV4M1J2"/>
<dbReference type="Proteomes" id="UP001497744">
    <property type="component" value="Unassembled WGS sequence"/>
</dbReference>
<dbReference type="GeneID" id="94197833"/>
<keyword evidence="3" id="KW-1185">Reference proteome</keyword>
<sequence>MVRRGTMPTTVKRKLVRGGARRVSVDSEDESEVQVTSPVSPCASTTDGEESDEPFSKRAATASELSGRGKSVPMQFLECFLTNFSPEELAAKRTVETIYSGSGSFSYTFRSIEETLLTEGCEVSLARSFLKALAAVADEQFLREVLSGVGLVSNVRSKGKGKSKAPAPPGVPLSTLRNYELLLVGAVRKLGSALSVDANAVGWRKVMCSLRCLVVEGLGRELRALLSSLCSDGGTANEAFLPGLERLQVMIRTLGSVYESQGEKRERGSEMKERCNIAECLDVLEQIKGLLTYLRSVHRLVATTIANRPESEGLECLLRRAECVLGIGEESGGEECVSKGGICIGEECGFCYGRVECVKLLLSEESCKCLCEGEVVSESNFVRQKFESICSAFEEQRRRQREEQAEVARKSKLKRDAISYVLARVSECESPSAPGNIRHPFYILGIRPSRCNEGLLRKWGRKLKTLLHPDTEHDPEWKALAERAFKEASLALEKCATFNGAARSYVGLRIVDNPPFAAFIGLSPSSEGEAEASASSSSSSCSSSSCDNIVTAPSVVIIPSFVVSCMESKAGALNVLLDPSVFSQPRFTKLGKNKQVVVYVHRPVHCDEPSAFCVSRVSVSDVRRVPLPDSTQSKQLSIKVDAVQPIMFGSAWRYFVGVQLVGDQGASLVAWRSIYVELASKGRTASHVCKLLGTFLGASFVNQSVLQSHMSRCREGVKTEAESFLGECAKSAQRWADGQ</sequence>
<gene>
    <name evidence="2" type="ORF">BcabD6B2_57880</name>
</gene>
<evidence type="ECO:0000313" key="2">
    <source>
        <dbReference type="EMBL" id="GIX66352.1"/>
    </source>
</evidence>
<feature type="compositionally biased region" description="Polar residues" evidence="1">
    <location>
        <begin position="33"/>
        <end position="46"/>
    </location>
</feature>
<feature type="compositionally biased region" description="Basic residues" evidence="1">
    <location>
        <begin position="11"/>
        <end position="20"/>
    </location>
</feature>
<dbReference type="InterPro" id="IPR036869">
    <property type="entry name" value="J_dom_sf"/>
</dbReference>
<protein>
    <submittedName>
        <fullName evidence="2">DnaJ domain containing protein, putative</fullName>
    </submittedName>
</protein>
<comment type="caution">
    <text evidence="2">The sequence shown here is derived from an EMBL/GenBank/DDBJ whole genome shotgun (WGS) entry which is preliminary data.</text>
</comment>
<reference evidence="2 3" key="1">
    <citation type="submission" date="2021-06" db="EMBL/GenBank/DDBJ databases">
        <title>Genome sequence of Babesia caballi.</title>
        <authorList>
            <person name="Yamagishi J."/>
            <person name="Kidaka T."/>
            <person name="Ochi A."/>
        </authorList>
    </citation>
    <scope>NUCLEOTIDE SEQUENCE [LARGE SCALE GENOMIC DNA]</scope>
    <source>
        <strain evidence="2">USDA-D6B2</strain>
    </source>
</reference>
<proteinExistence type="predicted"/>